<feature type="compositionally biased region" description="Polar residues" evidence="1">
    <location>
        <begin position="1"/>
        <end position="39"/>
    </location>
</feature>
<feature type="compositionally biased region" description="Polar residues" evidence="1">
    <location>
        <begin position="274"/>
        <end position="287"/>
    </location>
</feature>
<dbReference type="Proteomes" id="UP000265515">
    <property type="component" value="Unassembled WGS sequence"/>
</dbReference>
<evidence type="ECO:0000256" key="1">
    <source>
        <dbReference type="SAM" id="MobiDB-lite"/>
    </source>
</evidence>
<reference evidence="2 3" key="1">
    <citation type="journal article" date="2018" name="Cell">
        <title>The Chara Genome: Secondary Complexity and Implications for Plant Terrestrialization.</title>
        <authorList>
            <person name="Nishiyama T."/>
            <person name="Sakayama H."/>
            <person name="Vries J.D."/>
            <person name="Buschmann H."/>
            <person name="Saint-Marcoux D."/>
            <person name="Ullrich K.K."/>
            <person name="Haas F.B."/>
            <person name="Vanderstraeten L."/>
            <person name="Becker D."/>
            <person name="Lang D."/>
            <person name="Vosolsobe S."/>
            <person name="Rombauts S."/>
            <person name="Wilhelmsson P.K.I."/>
            <person name="Janitza P."/>
            <person name="Kern R."/>
            <person name="Heyl A."/>
            <person name="Rumpler F."/>
            <person name="Villalobos L.I.A.C."/>
            <person name="Clay J.M."/>
            <person name="Skokan R."/>
            <person name="Toyoda A."/>
            <person name="Suzuki Y."/>
            <person name="Kagoshima H."/>
            <person name="Schijlen E."/>
            <person name="Tajeshwar N."/>
            <person name="Catarino B."/>
            <person name="Hetherington A.J."/>
            <person name="Saltykova A."/>
            <person name="Bonnot C."/>
            <person name="Breuninger H."/>
            <person name="Symeonidi A."/>
            <person name="Radhakrishnan G.V."/>
            <person name="Van Nieuwerburgh F."/>
            <person name="Deforce D."/>
            <person name="Chang C."/>
            <person name="Karol K.G."/>
            <person name="Hedrich R."/>
            <person name="Ulvskov P."/>
            <person name="Glockner G."/>
            <person name="Delwiche C.F."/>
            <person name="Petrasek J."/>
            <person name="Van de Peer Y."/>
            <person name="Friml J."/>
            <person name="Beilby M."/>
            <person name="Dolan L."/>
            <person name="Kohara Y."/>
            <person name="Sugano S."/>
            <person name="Fujiyama A."/>
            <person name="Delaux P.-M."/>
            <person name="Quint M."/>
            <person name="TheiBen G."/>
            <person name="Hagemann M."/>
            <person name="Harholt J."/>
            <person name="Dunand C."/>
            <person name="Zachgo S."/>
            <person name="Langdale J."/>
            <person name="Maumus F."/>
            <person name="Straeten D.V.D."/>
            <person name="Gould S.B."/>
            <person name="Rensing S.A."/>
        </authorList>
    </citation>
    <scope>NUCLEOTIDE SEQUENCE [LARGE SCALE GENOMIC DNA]</scope>
    <source>
        <strain evidence="2 3">S276</strain>
    </source>
</reference>
<organism evidence="2 3">
    <name type="scientific">Chara braunii</name>
    <name type="common">Braun's stonewort</name>
    <dbReference type="NCBI Taxonomy" id="69332"/>
    <lineage>
        <taxon>Eukaryota</taxon>
        <taxon>Viridiplantae</taxon>
        <taxon>Streptophyta</taxon>
        <taxon>Charophyceae</taxon>
        <taxon>Charales</taxon>
        <taxon>Characeae</taxon>
        <taxon>Chara</taxon>
    </lineage>
</organism>
<evidence type="ECO:0000313" key="2">
    <source>
        <dbReference type="EMBL" id="GBG63875.1"/>
    </source>
</evidence>
<comment type="caution">
    <text evidence="2">The sequence shown here is derived from an EMBL/GenBank/DDBJ whole genome shotgun (WGS) entry which is preliminary data.</text>
</comment>
<feature type="compositionally biased region" description="Low complexity" evidence="1">
    <location>
        <begin position="125"/>
        <end position="157"/>
    </location>
</feature>
<name>A0A388K1H5_CHABU</name>
<feature type="compositionally biased region" description="Basic and acidic residues" evidence="1">
    <location>
        <begin position="249"/>
        <end position="262"/>
    </location>
</feature>
<feature type="region of interest" description="Disordered" evidence="1">
    <location>
        <begin position="218"/>
        <end position="295"/>
    </location>
</feature>
<proteinExistence type="predicted"/>
<evidence type="ECO:0000313" key="3">
    <source>
        <dbReference type="Proteomes" id="UP000265515"/>
    </source>
</evidence>
<sequence length="321" mass="34375">MARNAESSVKADTSTAVLSSNVKPHTSRVDSGSPISSTPHLVLSKGTPTHRQEDGKGLGHSPMELGHSPVDPSQKVSFSHNLRLEINGLVNHDGPRSDGGLSRSVDATPRRALPGLHLPEGMSVSSNTPKSPGSPGTSSPMRTPTSLSTSPSRRNSISRIKRFVDEKFPANLSPTERTSALTSRVTSFSAKSRLESITENTREPVLGPALIAALRAKATTYDEESEPNESASGKESAPQKSRLAVASEDDSRPPDDRPRWDKVGQGGTRWDKSPCSTSAGVHANTSSPRHKHPHDHRTFAIAMHCGQEKMVSGRSWQEPVA</sequence>
<accession>A0A388K1H5</accession>
<dbReference type="AlphaFoldDB" id="A0A388K1H5"/>
<feature type="region of interest" description="Disordered" evidence="1">
    <location>
        <begin position="89"/>
        <end position="157"/>
    </location>
</feature>
<keyword evidence="3" id="KW-1185">Reference proteome</keyword>
<protein>
    <submittedName>
        <fullName evidence="2">Uncharacterized protein</fullName>
    </submittedName>
</protein>
<gene>
    <name evidence="2" type="ORF">CBR_g39656</name>
</gene>
<dbReference type="EMBL" id="BFEA01000043">
    <property type="protein sequence ID" value="GBG63875.1"/>
    <property type="molecule type" value="Genomic_DNA"/>
</dbReference>
<dbReference type="Gramene" id="GBG63875">
    <property type="protein sequence ID" value="GBG63875"/>
    <property type="gene ID" value="CBR_g39656"/>
</dbReference>
<feature type="region of interest" description="Disordered" evidence="1">
    <location>
        <begin position="1"/>
        <end position="76"/>
    </location>
</feature>